<evidence type="ECO:0008006" key="5">
    <source>
        <dbReference type="Google" id="ProtNLM"/>
    </source>
</evidence>
<reference evidence="3 4" key="1">
    <citation type="submission" date="2020-08" db="EMBL/GenBank/DDBJ databases">
        <title>Plant Genome Project.</title>
        <authorList>
            <person name="Zhang R.-G."/>
        </authorList>
    </citation>
    <scope>NUCLEOTIDE SEQUENCE [LARGE SCALE GENOMIC DNA]</scope>
    <source>
        <tissue evidence="3">Rhizome</tissue>
    </source>
</reference>
<feature type="compositionally biased region" description="Polar residues" evidence="1">
    <location>
        <begin position="732"/>
        <end position="748"/>
    </location>
</feature>
<evidence type="ECO:0000256" key="1">
    <source>
        <dbReference type="SAM" id="MobiDB-lite"/>
    </source>
</evidence>
<proteinExistence type="predicted"/>
<dbReference type="Proteomes" id="UP000734854">
    <property type="component" value="Unassembled WGS sequence"/>
</dbReference>
<feature type="signal peptide" evidence="2">
    <location>
        <begin position="1"/>
        <end position="27"/>
    </location>
</feature>
<dbReference type="PANTHER" id="PTHR31008">
    <property type="entry name" value="COP1-INTERACTING PROTEIN-RELATED"/>
    <property type="match status" value="1"/>
</dbReference>
<feature type="region of interest" description="Disordered" evidence="1">
    <location>
        <begin position="393"/>
        <end position="426"/>
    </location>
</feature>
<keyword evidence="4" id="KW-1185">Reference proteome</keyword>
<dbReference type="PANTHER" id="PTHR31008:SF15">
    <property type="entry name" value="GPI-ANCHORED ADHESIN-LIKE PROTEIN"/>
    <property type="match status" value="1"/>
</dbReference>
<protein>
    <recommendedName>
        <fullName evidence="5">FH2 domain-containing protein</fullName>
    </recommendedName>
</protein>
<feature type="region of interest" description="Disordered" evidence="1">
    <location>
        <begin position="1341"/>
        <end position="1362"/>
    </location>
</feature>
<feature type="region of interest" description="Disordered" evidence="1">
    <location>
        <begin position="723"/>
        <end position="756"/>
    </location>
</feature>
<name>A0A8J5LI61_ZINOF</name>
<sequence>MKCHGTLSPQLLHSSLLSLLIFDFSLSKRRADSGRRVKQPPPLPPAVFLLHCPHLVPCRSSDLPPLLSPLDLFLPTPPTVAGIPDRGRRRLEKPTRSILHTFLRLFLVSSVSNTRSAGRGVLGLPASRCSGIVSGPSLCWLDLVDLNRASILMRSHVCHIAKKMDSDTPLDCAVFELSPRRSRCELFVSGNGRTEKIASGFLKPFLTHLKVAEEQAACSDEMIKLEVDGSTSGHGWFNKGTLERFVRFVSTPEVLESAITCDAEISQLEGARRIYSQAGIGNTLSCRPSEDVISSVEDADVTKNELLRAIDLRLVTLKQDLAKACARACSAGFSIDNVSELLLFAEYFGAIRLIEACNKFIFLCQKYSDLIAHQSQSLHQHLKSFADKNLCSSSSSDMSTDEPELQVGASKPPVGGDPQDQKPNSQTLRTVSTVFSGATQQAMSILRQKAVSEEPISSASSANEPSRQDGGGSRRLSVQDRINMFESKQKEQSANSGNIISAGANRVISGKGHRRLSSDVSEKSVLRRWSGASDMSIDLTSSTSNSINDVRGSGSTVETPTSTNLQLPLRNKTEETKAAGLRDTVTSQCWLDQRTTDTSPSLHSEDKGFSGDGDGNKDEGVRSSINKNRPDVEKGKHCVSTGQDEQMGIDNKNCKVVHQKTLPVNRNDTDSLNLAISTLQSEEGNQFQMKDQITLLEVGQTRSIATEQLDRRDQEIAHPWTRETLGTDGAGTKNQAKLGNQSSTSGRRTSVEVKAKGPFGSQVQLKVLSSSHSESDLQTSQTQGKTLPVKMEEAGARNVPASHVTSRNSLVKTKEYAYSMDKKNQQKLSVCETNIEELKNNETNSVPALLSRNSKKTQNVVEPPSTHQKEQLQVMKQSKGNQDLNDELRTKANELEKLFAAHKLRTAIDQTANNRRSTPVEFDDQVPVAMDKRHAMIPPDHLLKKSTREISEKEMETDATFLKPMADKKDYGSANEKFDNFSSSNDSRGKLYYAYTQKRDAKLVVESQTKRAQKEAKMKAMRDSLEHSQAEMNSRYTVSAARQVSKKKYLRAEKVGSFGKRQNEAVESVAEEEEDVDKLYDQGQHTSYNDLFANNHFKSTKLLPNKALSCSTPRTTVISNPKPSVKSAKLVSTKNRSQTENPLSESLPNFTDFRKENTKPSTAINRVNKRERIKILSRSKSIVEETNHVMEDKSHRFLSMRNSAAMPGELEDLSLLNSDILDTALTGFDKPHADTVFTNEAQKSKELKLFVRKGKGAAPSSGISISNPKASVVSGLIQQGNSPDLDKDTHERSSVQEDPEPADYLLDSDSEKLRCSQEYENSDDFGSEDGDFQSLSQVDYSTAPVSPNKHSAGNAEVPPGESPRSWNFNVHPEASDIDVCADSPIGSLASWTLNPLNPLEADAAWMRKKWGSAQMPLIAAHASQQSRKDVTKGFKRLLKFGRKSRGAETLVSDWVSASTASEGDDDTEDGRDVTNRPTEDLRKSRMGYPLVHDGFNEGEMFSERAESLRSSIQNPPANFKLREDHLGGGSLKGNKSTHHDLSSRYLHFEARKPSLGGHANDASLRQLETAKMRGAKNKKKTWIRALSQLFFNCRHTKKKKKKSEEEEEEAPLKAKALKLSGVEKRPWLSGSFGELRHKMGLSSSSSSVSLSFCFTPAEAGETEVSYRSLGHQSHAIGAQAFGPIYLVT</sequence>
<feature type="compositionally biased region" description="Polar residues" evidence="1">
    <location>
        <begin position="1130"/>
        <end position="1149"/>
    </location>
</feature>
<feature type="region of interest" description="Disordered" evidence="1">
    <location>
        <begin position="1456"/>
        <end position="1479"/>
    </location>
</feature>
<evidence type="ECO:0000313" key="4">
    <source>
        <dbReference type="Proteomes" id="UP000734854"/>
    </source>
</evidence>
<evidence type="ECO:0000256" key="2">
    <source>
        <dbReference type="SAM" id="SignalP"/>
    </source>
</evidence>
<feature type="region of interest" description="Disordered" evidence="1">
    <location>
        <begin position="448"/>
        <end position="475"/>
    </location>
</feature>
<feature type="region of interest" description="Disordered" evidence="1">
    <location>
        <begin position="595"/>
        <end position="644"/>
    </location>
</feature>
<organism evidence="3 4">
    <name type="scientific">Zingiber officinale</name>
    <name type="common">Ginger</name>
    <name type="synonym">Amomum zingiber</name>
    <dbReference type="NCBI Taxonomy" id="94328"/>
    <lineage>
        <taxon>Eukaryota</taxon>
        <taxon>Viridiplantae</taxon>
        <taxon>Streptophyta</taxon>
        <taxon>Embryophyta</taxon>
        <taxon>Tracheophyta</taxon>
        <taxon>Spermatophyta</taxon>
        <taxon>Magnoliopsida</taxon>
        <taxon>Liliopsida</taxon>
        <taxon>Zingiberales</taxon>
        <taxon>Zingiberaceae</taxon>
        <taxon>Zingiber</taxon>
    </lineage>
</organism>
<feature type="region of interest" description="Disordered" evidence="1">
    <location>
        <begin position="1277"/>
        <end position="1307"/>
    </location>
</feature>
<gene>
    <name evidence="3" type="ORF">ZIOFF_026761</name>
</gene>
<feature type="compositionally biased region" description="Basic and acidic residues" evidence="1">
    <location>
        <begin position="1284"/>
        <end position="1295"/>
    </location>
</feature>
<feature type="compositionally biased region" description="Polar residues" evidence="1">
    <location>
        <begin position="1341"/>
        <end position="1351"/>
    </location>
</feature>
<feature type="compositionally biased region" description="Polar residues" evidence="1">
    <location>
        <begin position="1113"/>
        <end position="1122"/>
    </location>
</feature>
<feature type="compositionally biased region" description="Basic and acidic residues" evidence="1">
    <location>
        <begin position="1470"/>
        <end position="1479"/>
    </location>
</feature>
<feature type="chain" id="PRO_5035238127" description="FH2 domain-containing protein" evidence="2">
    <location>
        <begin position="28"/>
        <end position="1688"/>
    </location>
</feature>
<evidence type="ECO:0000313" key="3">
    <source>
        <dbReference type="EMBL" id="KAG6516302.1"/>
    </source>
</evidence>
<comment type="caution">
    <text evidence="3">The sequence shown here is derived from an EMBL/GenBank/DDBJ whole genome shotgun (WGS) entry which is preliminary data.</text>
</comment>
<feature type="compositionally biased region" description="Polar residues" evidence="1">
    <location>
        <begin position="455"/>
        <end position="465"/>
    </location>
</feature>
<feature type="region of interest" description="Disordered" evidence="1">
    <location>
        <begin position="1113"/>
        <end position="1150"/>
    </location>
</feature>
<accession>A0A8J5LI61</accession>
<keyword evidence="2" id="KW-0732">Signal</keyword>
<feature type="region of interest" description="Disordered" evidence="1">
    <location>
        <begin position="540"/>
        <end position="563"/>
    </location>
</feature>
<dbReference type="EMBL" id="JACMSC010000007">
    <property type="protein sequence ID" value="KAG6516302.1"/>
    <property type="molecule type" value="Genomic_DNA"/>
</dbReference>
<feature type="compositionally biased region" description="Basic and acidic residues" evidence="1">
    <location>
        <begin position="603"/>
        <end position="621"/>
    </location>
</feature>